<dbReference type="AlphaFoldDB" id="A0AAV2FHH0"/>
<dbReference type="InterPro" id="IPR044810">
    <property type="entry name" value="WRKY_plant"/>
</dbReference>
<dbReference type="SMART" id="SM00774">
    <property type="entry name" value="WRKY"/>
    <property type="match status" value="1"/>
</dbReference>
<feature type="compositionally biased region" description="Low complexity" evidence="6">
    <location>
        <begin position="113"/>
        <end position="123"/>
    </location>
</feature>
<comment type="subcellular location">
    <subcellularLocation>
        <location evidence="1">Nucleus</location>
    </subcellularLocation>
</comment>
<protein>
    <recommendedName>
        <fullName evidence="7">WRKY domain-containing protein</fullName>
    </recommendedName>
</protein>
<dbReference type="InterPro" id="IPR036576">
    <property type="entry name" value="WRKY_dom_sf"/>
</dbReference>
<dbReference type="SUPFAM" id="SSF118290">
    <property type="entry name" value="WRKY DNA-binding domain"/>
    <property type="match status" value="1"/>
</dbReference>
<reference evidence="8 9" key="1">
    <citation type="submission" date="2024-04" db="EMBL/GenBank/DDBJ databases">
        <authorList>
            <person name="Fracassetti M."/>
        </authorList>
    </citation>
    <scope>NUCLEOTIDE SEQUENCE [LARGE SCALE GENOMIC DNA]</scope>
</reference>
<evidence type="ECO:0000256" key="6">
    <source>
        <dbReference type="SAM" id="MobiDB-lite"/>
    </source>
</evidence>
<evidence type="ECO:0000256" key="3">
    <source>
        <dbReference type="ARBA" id="ARBA00023125"/>
    </source>
</evidence>
<evidence type="ECO:0000256" key="5">
    <source>
        <dbReference type="ARBA" id="ARBA00023242"/>
    </source>
</evidence>
<dbReference type="GO" id="GO:0043565">
    <property type="term" value="F:sequence-specific DNA binding"/>
    <property type="evidence" value="ECO:0007669"/>
    <property type="project" value="InterPro"/>
</dbReference>
<dbReference type="EMBL" id="OZ034819">
    <property type="protein sequence ID" value="CAL1397457.1"/>
    <property type="molecule type" value="Genomic_DNA"/>
</dbReference>
<keyword evidence="3" id="KW-0238">DNA-binding</keyword>
<feature type="compositionally biased region" description="Basic and acidic residues" evidence="6">
    <location>
        <begin position="148"/>
        <end position="157"/>
    </location>
</feature>
<feature type="compositionally biased region" description="Acidic residues" evidence="6">
    <location>
        <begin position="161"/>
        <end position="174"/>
    </location>
</feature>
<evidence type="ECO:0000256" key="4">
    <source>
        <dbReference type="ARBA" id="ARBA00023163"/>
    </source>
</evidence>
<keyword evidence="4" id="KW-0804">Transcription</keyword>
<dbReference type="GO" id="GO:0005634">
    <property type="term" value="C:nucleus"/>
    <property type="evidence" value="ECO:0007669"/>
    <property type="project" value="UniProtKB-SubCell"/>
</dbReference>
<keyword evidence="9" id="KW-1185">Reference proteome</keyword>
<gene>
    <name evidence="8" type="ORF">LTRI10_LOCUS37756</name>
</gene>
<organism evidence="8 9">
    <name type="scientific">Linum trigynum</name>
    <dbReference type="NCBI Taxonomy" id="586398"/>
    <lineage>
        <taxon>Eukaryota</taxon>
        <taxon>Viridiplantae</taxon>
        <taxon>Streptophyta</taxon>
        <taxon>Embryophyta</taxon>
        <taxon>Tracheophyta</taxon>
        <taxon>Spermatophyta</taxon>
        <taxon>Magnoliopsida</taxon>
        <taxon>eudicotyledons</taxon>
        <taxon>Gunneridae</taxon>
        <taxon>Pentapetalae</taxon>
        <taxon>rosids</taxon>
        <taxon>fabids</taxon>
        <taxon>Malpighiales</taxon>
        <taxon>Linaceae</taxon>
        <taxon>Linum</taxon>
    </lineage>
</organism>
<dbReference type="PANTHER" id="PTHR31221:SF358">
    <property type="entry name" value="WRKY TRANSCRIPTION FACTOR 71"/>
    <property type="match status" value="1"/>
</dbReference>
<evidence type="ECO:0000256" key="1">
    <source>
        <dbReference type="ARBA" id="ARBA00004123"/>
    </source>
</evidence>
<evidence type="ECO:0000256" key="2">
    <source>
        <dbReference type="ARBA" id="ARBA00023015"/>
    </source>
</evidence>
<dbReference type="InterPro" id="IPR003657">
    <property type="entry name" value="WRKY_dom"/>
</dbReference>
<feature type="domain" description="WRKY" evidence="7">
    <location>
        <begin position="208"/>
        <end position="273"/>
    </location>
</feature>
<accession>A0AAV2FHH0</accession>
<proteinExistence type="predicted"/>
<dbReference type="GO" id="GO:0003700">
    <property type="term" value="F:DNA-binding transcription factor activity"/>
    <property type="evidence" value="ECO:0007669"/>
    <property type="project" value="InterPro"/>
</dbReference>
<evidence type="ECO:0000259" key="7">
    <source>
        <dbReference type="PROSITE" id="PS50811"/>
    </source>
</evidence>
<feature type="compositionally biased region" description="Low complexity" evidence="6">
    <location>
        <begin position="132"/>
        <end position="147"/>
    </location>
</feature>
<dbReference type="Proteomes" id="UP001497516">
    <property type="component" value="Chromosome 6"/>
</dbReference>
<sequence>MARSGGERANNSSAFTMSGGGELDEIMLPGTGFSAGGGGIYYDMQQMMMMPPPPQSGFGGGGFMELLDASGGGGGCGADFGGYSAPSSLFDLFQSPFPAAANSTVQQLDLPMSSSPAAAESSEVVNNPATPNSSISSSSNEGGNSKNSSKDGNRLKSEAGGGDEEDEDAEEEQDQEKNNSGSKKKLKPKKTKAQKKQREPRFAFMTKSEVDHLDDGYRWRKYGQKAVKNSPYPRSYYRCTSAGCGVKKRVERSSDDPSVVVTTYEGQHIHPSPITPRGSLLAGGGVGGIGHLFAAADPSILPPQHHIHHHFQQQQQLQNAYMLNSAPSLTTTSNTTSATTASIQSAATASFLRDNGLLQDMVTCQMMGNVVEPKEEQRF</sequence>
<keyword evidence="2" id="KW-0805">Transcription regulation</keyword>
<dbReference type="FunFam" id="2.20.25.80:FF:000003">
    <property type="entry name" value="WRKY transcription factor 57"/>
    <property type="match status" value="1"/>
</dbReference>
<feature type="compositionally biased region" description="Basic residues" evidence="6">
    <location>
        <begin position="182"/>
        <end position="195"/>
    </location>
</feature>
<dbReference type="Pfam" id="PF03106">
    <property type="entry name" value="WRKY"/>
    <property type="match status" value="1"/>
</dbReference>
<keyword evidence="5" id="KW-0539">Nucleus</keyword>
<dbReference type="PANTHER" id="PTHR31221">
    <property type="entry name" value="WRKY TRANSCRIPTION FACTOR PROTEIN 1-RELATED"/>
    <property type="match status" value="1"/>
</dbReference>
<evidence type="ECO:0000313" key="9">
    <source>
        <dbReference type="Proteomes" id="UP001497516"/>
    </source>
</evidence>
<feature type="region of interest" description="Disordered" evidence="6">
    <location>
        <begin position="111"/>
        <end position="204"/>
    </location>
</feature>
<evidence type="ECO:0000313" key="8">
    <source>
        <dbReference type="EMBL" id="CAL1397457.1"/>
    </source>
</evidence>
<dbReference type="Gene3D" id="2.20.25.80">
    <property type="entry name" value="WRKY domain"/>
    <property type="match status" value="1"/>
</dbReference>
<dbReference type="PROSITE" id="PS50811">
    <property type="entry name" value="WRKY"/>
    <property type="match status" value="1"/>
</dbReference>
<name>A0AAV2FHH0_9ROSI</name>